<evidence type="ECO:0000313" key="8">
    <source>
        <dbReference type="EMBL" id="GEA49856.1"/>
    </source>
</evidence>
<dbReference type="Gene3D" id="3.90.20.20">
    <property type="match status" value="1"/>
</dbReference>
<dbReference type="Pfam" id="PF01025">
    <property type="entry name" value="GrpE"/>
    <property type="match status" value="1"/>
</dbReference>
<evidence type="ECO:0000256" key="6">
    <source>
        <dbReference type="RuleBase" id="RU004478"/>
    </source>
</evidence>
<gene>
    <name evidence="4 8" type="primary">grpE</name>
    <name evidence="8" type="ORF">VIN01S_06600</name>
</gene>
<comment type="similarity">
    <text evidence="1 4 6">Belongs to the GrpE family.</text>
</comment>
<dbReference type="PANTHER" id="PTHR21237:SF23">
    <property type="entry name" value="GRPE PROTEIN HOMOLOG, MITOCHONDRIAL"/>
    <property type="match status" value="1"/>
</dbReference>
<evidence type="ECO:0000313" key="9">
    <source>
        <dbReference type="Proteomes" id="UP000318717"/>
    </source>
</evidence>
<comment type="subcellular location">
    <subcellularLocation>
        <location evidence="4">Cytoplasm</location>
    </subcellularLocation>
</comment>
<organism evidence="8 9">
    <name type="scientific">Vibrio inusitatus NBRC 102082</name>
    <dbReference type="NCBI Taxonomy" id="1219070"/>
    <lineage>
        <taxon>Bacteria</taxon>
        <taxon>Pseudomonadati</taxon>
        <taxon>Pseudomonadota</taxon>
        <taxon>Gammaproteobacteria</taxon>
        <taxon>Vibrionales</taxon>
        <taxon>Vibrionaceae</taxon>
        <taxon>Vibrio</taxon>
    </lineage>
</organism>
<keyword evidence="7" id="KW-0175">Coiled coil</keyword>
<evidence type="ECO:0000256" key="1">
    <source>
        <dbReference type="ARBA" id="ARBA00009054"/>
    </source>
</evidence>
<dbReference type="CDD" id="cd00446">
    <property type="entry name" value="GrpE"/>
    <property type="match status" value="1"/>
</dbReference>
<dbReference type="GO" id="GO:0000774">
    <property type="term" value="F:adenyl-nucleotide exchange factor activity"/>
    <property type="evidence" value="ECO:0007669"/>
    <property type="project" value="InterPro"/>
</dbReference>
<protein>
    <recommendedName>
        <fullName evidence="4 5">Protein GrpE</fullName>
    </recommendedName>
    <alternativeName>
        <fullName evidence="4">HSP-70 cofactor</fullName>
    </alternativeName>
</protein>
<evidence type="ECO:0000256" key="7">
    <source>
        <dbReference type="SAM" id="Coils"/>
    </source>
</evidence>
<keyword evidence="3 4" id="KW-0143">Chaperone</keyword>
<dbReference type="OrthoDB" id="9789811at2"/>
<evidence type="ECO:0000256" key="2">
    <source>
        <dbReference type="ARBA" id="ARBA00022490"/>
    </source>
</evidence>
<evidence type="ECO:0000256" key="5">
    <source>
        <dbReference type="RuleBase" id="RU000639"/>
    </source>
</evidence>
<keyword evidence="4 5" id="KW-0346">Stress response</keyword>
<dbReference type="GO" id="GO:0051087">
    <property type="term" value="F:protein-folding chaperone binding"/>
    <property type="evidence" value="ECO:0007669"/>
    <property type="project" value="InterPro"/>
</dbReference>
<name>A0A4Y3HS07_9VIBR</name>
<dbReference type="EMBL" id="BJLF01000002">
    <property type="protein sequence ID" value="GEA49856.1"/>
    <property type="molecule type" value="Genomic_DNA"/>
</dbReference>
<dbReference type="AlphaFoldDB" id="A0A4Y3HS07"/>
<dbReference type="Proteomes" id="UP000318717">
    <property type="component" value="Unassembled WGS sequence"/>
</dbReference>
<evidence type="ECO:0000256" key="3">
    <source>
        <dbReference type="ARBA" id="ARBA00023186"/>
    </source>
</evidence>
<evidence type="ECO:0000256" key="4">
    <source>
        <dbReference type="HAMAP-Rule" id="MF_01151"/>
    </source>
</evidence>
<dbReference type="GO" id="GO:0005829">
    <property type="term" value="C:cytosol"/>
    <property type="evidence" value="ECO:0007669"/>
    <property type="project" value="TreeGrafter"/>
</dbReference>
<dbReference type="InterPro" id="IPR009012">
    <property type="entry name" value="GrpE_head"/>
</dbReference>
<dbReference type="InterPro" id="IPR000740">
    <property type="entry name" value="GrpE"/>
</dbReference>
<dbReference type="InterPro" id="IPR013805">
    <property type="entry name" value="GrpE_CC"/>
</dbReference>
<dbReference type="Gene3D" id="2.30.22.10">
    <property type="entry name" value="Head domain of nucleotide exchange factor GrpE"/>
    <property type="match status" value="1"/>
</dbReference>
<dbReference type="HAMAP" id="MF_01151">
    <property type="entry name" value="GrpE"/>
    <property type="match status" value="1"/>
</dbReference>
<reference evidence="8 9" key="1">
    <citation type="submission" date="2019-06" db="EMBL/GenBank/DDBJ databases">
        <title>Whole genome shotgun sequence of Vibrio inusitatus NBRC 102082.</title>
        <authorList>
            <person name="Hosoyama A."/>
            <person name="Uohara A."/>
            <person name="Ohji S."/>
            <person name="Ichikawa N."/>
        </authorList>
    </citation>
    <scope>NUCLEOTIDE SEQUENCE [LARGE SCALE GENOMIC DNA]</scope>
    <source>
        <strain evidence="8 9">NBRC 102082</strain>
    </source>
</reference>
<dbReference type="PROSITE" id="PS01071">
    <property type="entry name" value="GRPE"/>
    <property type="match status" value="1"/>
</dbReference>
<keyword evidence="9" id="KW-1185">Reference proteome</keyword>
<feature type="coiled-coil region" evidence="7">
    <location>
        <begin position="14"/>
        <end position="59"/>
    </location>
</feature>
<comment type="subunit">
    <text evidence="4">Homodimer.</text>
</comment>
<keyword evidence="2 4" id="KW-0963">Cytoplasm</keyword>
<dbReference type="RefSeq" id="WP_141344192.1">
    <property type="nucleotide sequence ID" value="NZ_BJLF01000002.1"/>
</dbReference>
<comment type="function">
    <text evidence="4 5">Participates actively in the response to hyperosmotic and heat shock by preventing the aggregation of stress-denatured proteins, in association with DnaK and GrpE. It is the nucleotide exchange factor for DnaK and may function as a thermosensor. Unfolded proteins bind initially to DnaJ; upon interaction with the DnaJ-bound protein, DnaK hydrolyzes its bound ATP, resulting in the formation of a stable complex. GrpE releases ADP from DnaK; ATP binding to DnaK triggers the release of the substrate protein, thus completing the reaction cycle. Several rounds of ATP-dependent interactions between DnaJ, DnaK and GrpE are required for fully efficient folding.</text>
</comment>
<proteinExistence type="inferred from homology"/>
<dbReference type="GO" id="GO:0042803">
    <property type="term" value="F:protein homodimerization activity"/>
    <property type="evidence" value="ECO:0007669"/>
    <property type="project" value="InterPro"/>
</dbReference>
<dbReference type="SUPFAM" id="SSF58014">
    <property type="entry name" value="Coiled-coil domain of nucleotide exchange factor GrpE"/>
    <property type="match status" value="1"/>
</dbReference>
<dbReference type="PRINTS" id="PR00773">
    <property type="entry name" value="GRPEPROTEIN"/>
</dbReference>
<dbReference type="GO" id="GO:0006457">
    <property type="term" value="P:protein folding"/>
    <property type="evidence" value="ECO:0007669"/>
    <property type="project" value="InterPro"/>
</dbReference>
<accession>A0A4Y3HS07</accession>
<comment type="caution">
    <text evidence="8">The sequence shown here is derived from an EMBL/GenBank/DDBJ whole genome shotgun (WGS) entry which is preliminary data.</text>
</comment>
<sequence>MQDNELEATVTENIAMLKNEILALELKNREQQTDILRAKANLENTRRRSEKELEKVRLYSLTKYNEALIPVIDSLELALSNLSEENDYNYQGLEITYDMLITTVAKFGLVSINPLGEPFDPKYHDAIATESGHSSNGKHIVKNVLQKGYLLNDRVIRPALVIVTH</sequence>
<dbReference type="PANTHER" id="PTHR21237">
    <property type="entry name" value="GRPE PROTEIN"/>
    <property type="match status" value="1"/>
</dbReference>
<dbReference type="GO" id="GO:0051082">
    <property type="term" value="F:unfolded protein binding"/>
    <property type="evidence" value="ECO:0007669"/>
    <property type="project" value="TreeGrafter"/>
</dbReference>
<dbReference type="SUPFAM" id="SSF51064">
    <property type="entry name" value="Head domain of nucleotide exchange factor GrpE"/>
    <property type="match status" value="1"/>
</dbReference>